<dbReference type="Pfam" id="PF02129">
    <property type="entry name" value="Peptidase_S15"/>
    <property type="match status" value="1"/>
</dbReference>
<dbReference type="AlphaFoldDB" id="R0K9R4"/>
<accession>R0K9R4</accession>
<protein>
    <recommendedName>
        <fullName evidence="2">Xaa-Pro dipeptidyl-peptidase C-terminal domain-containing protein</fullName>
    </recommendedName>
</protein>
<dbReference type="STRING" id="671987.R0K9R4"/>
<dbReference type="OrthoDB" id="416441at2759"/>
<evidence type="ECO:0000313" key="3">
    <source>
        <dbReference type="EMBL" id="EOA89723.1"/>
    </source>
</evidence>
<dbReference type="InterPro" id="IPR013736">
    <property type="entry name" value="Xaa-Pro_dipept_C"/>
</dbReference>
<dbReference type="InterPro" id="IPR005674">
    <property type="entry name" value="CocE/Ser_esterase"/>
</dbReference>
<reference evidence="3 4" key="1">
    <citation type="journal article" date="2012" name="PLoS Pathog.">
        <title>Diverse lifestyles and strategies of plant pathogenesis encoded in the genomes of eighteen Dothideomycetes fungi.</title>
        <authorList>
            <person name="Ohm R.A."/>
            <person name="Feau N."/>
            <person name="Henrissat B."/>
            <person name="Schoch C.L."/>
            <person name="Horwitz B.A."/>
            <person name="Barry K.W."/>
            <person name="Condon B.J."/>
            <person name="Copeland A.C."/>
            <person name="Dhillon B."/>
            <person name="Glaser F."/>
            <person name="Hesse C.N."/>
            <person name="Kosti I."/>
            <person name="LaButti K."/>
            <person name="Lindquist E.A."/>
            <person name="Lucas S."/>
            <person name="Salamov A.A."/>
            <person name="Bradshaw R.E."/>
            <person name="Ciuffetti L."/>
            <person name="Hamelin R.C."/>
            <person name="Kema G.H.J."/>
            <person name="Lawrence C."/>
            <person name="Scott J.A."/>
            <person name="Spatafora J.W."/>
            <person name="Turgeon B.G."/>
            <person name="de Wit P.J.G.M."/>
            <person name="Zhong S."/>
            <person name="Goodwin S.B."/>
            <person name="Grigoriev I.V."/>
        </authorList>
    </citation>
    <scope>NUCLEOTIDE SEQUENCE [LARGE SCALE GENOMIC DNA]</scope>
    <source>
        <strain evidence="4">28A</strain>
    </source>
</reference>
<reference evidence="3 4" key="2">
    <citation type="journal article" date="2013" name="PLoS Genet.">
        <title>Comparative genome structure, secondary metabolite, and effector coding capacity across Cochliobolus pathogens.</title>
        <authorList>
            <person name="Condon B.J."/>
            <person name="Leng Y."/>
            <person name="Wu D."/>
            <person name="Bushley K.E."/>
            <person name="Ohm R.A."/>
            <person name="Otillar R."/>
            <person name="Martin J."/>
            <person name="Schackwitz W."/>
            <person name="Grimwood J."/>
            <person name="MohdZainudin N."/>
            <person name="Xue C."/>
            <person name="Wang R."/>
            <person name="Manning V.A."/>
            <person name="Dhillon B."/>
            <person name="Tu Z.J."/>
            <person name="Steffenson B.J."/>
            <person name="Salamov A."/>
            <person name="Sun H."/>
            <person name="Lowry S."/>
            <person name="LaButti K."/>
            <person name="Han J."/>
            <person name="Copeland A."/>
            <person name="Lindquist E."/>
            <person name="Barry K."/>
            <person name="Schmutz J."/>
            <person name="Baker S.E."/>
            <person name="Ciuffetti L.M."/>
            <person name="Grigoriev I.V."/>
            <person name="Zhong S."/>
            <person name="Turgeon B.G."/>
        </authorList>
    </citation>
    <scope>NUCLEOTIDE SEQUENCE [LARGE SCALE GENOMIC DNA]</scope>
    <source>
        <strain evidence="4">28A</strain>
    </source>
</reference>
<dbReference type="EMBL" id="KB908504">
    <property type="protein sequence ID" value="EOA89723.1"/>
    <property type="molecule type" value="Genomic_DNA"/>
</dbReference>
<dbReference type="NCBIfam" id="TIGR00976">
    <property type="entry name" value="CocE_NonD"/>
    <property type="match status" value="1"/>
</dbReference>
<dbReference type="Gene3D" id="3.40.50.1820">
    <property type="entry name" value="alpha/beta hydrolase"/>
    <property type="match status" value="1"/>
</dbReference>
<dbReference type="HOGENOM" id="CLU_015590_2_1_1"/>
<dbReference type="SUPFAM" id="SSF53474">
    <property type="entry name" value="alpha/beta-Hydrolases"/>
    <property type="match status" value="1"/>
</dbReference>
<proteinExistence type="predicted"/>
<keyword evidence="1" id="KW-0378">Hydrolase</keyword>
<evidence type="ECO:0000259" key="2">
    <source>
        <dbReference type="SMART" id="SM00939"/>
    </source>
</evidence>
<dbReference type="GO" id="GO:0008239">
    <property type="term" value="F:dipeptidyl-peptidase activity"/>
    <property type="evidence" value="ECO:0007669"/>
    <property type="project" value="InterPro"/>
</dbReference>
<dbReference type="GeneID" id="19395005"/>
<dbReference type="InterPro" id="IPR050585">
    <property type="entry name" value="Xaa-Pro_dipeptidyl-ppase/CocE"/>
</dbReference>
<dbReference type="RefSeq" id="XP_008022670.1">
    <property type="nucleotide sequence ID" value="XM_008024479.1"/>
</dbReference>
<dbReference type="Pfam" id="PF08530">
    <property type="entry name" value="PepX_C"/>
    <property type="match status" value="1"/>
</dbReference>
<dbReference type="PANTHER" id="PTHR43056">
    <property type="entry name" value="PEPTIDASE S9 PROLYL OLIGOPEPTIDASE"/>
    <property type="match status" value="1"/>
</dbReference>
<keyword evidence="4" id="KW-1185">Reference proteome</keyword>
<dbReference type="Gene3D" id="2.60.120.260">
    <property type="entry name" value="Galactose-binding domain-like"/>
    <property type="match status" value="1"/>
</dbReference>
<dbReference type="SUPFAM" id="SSF49785">
    <property type="entry name" value="Galactose-binding domain-like"/>
    <property type="match status" value="1"/>
</dbReference>
<gene>
    <name evidence="3" type="ORF">SETTUDRAFT_103755</name>
</gene>
<name>R0K9R4_EXST2</name>
<dbReference type="InterPro" id="IPR008979">
    <property type="entry name" value="Galactose-bd-like_sf"/>
</dbReference>
<feature type="domain" description="Xaa-Pro dipeptidyl-peptidase C-terminal" evidence="2">
    <location>
        <begin position="318"/>
        <end position="586"/>
    </location>
</feature>
<dbReference type="Gene3D" id="1.10.3020.20">
    <property type="match status" value="1"/>
</dbReference>
<dbReference type="PANTHER" id="PTHR43056:SF10">
    <property type="entry name" value="COCE_NOND FAMILY, PUTATIVE (AFU_ORTHOLOGUE AFUA_7G00600)-RELATED"/>
    <property type="match status" value="1"/>
</dbReference>
<evidence type="ECO:0000256" key="1">
    <source>
        <dbReference type="ARBA" id="ARBA00022801"/>
    </source>
</evidence>
<sequence length="592" mass="67125">MPNQIQDITTTEEGSFDYIFEKNVTFKPKTVEGLVRCNVYRPKNVERAPVIMTYGPYGKDTHTSEFLPHAWHDINPQQQSEHSAFEVPDPKFWTAQGYAIVRADEVGIGQSPGFLDTMSASTSDVFAELIEWAADQPWSNGKVGLLGISYFAGSQWRVAARRPRGLACIIPYEGMADYYRDRCRHGGILLLPFLQFWMGRQVGANQYGRPGRSTDGRGPNTIEGDLSEEELKQNRADQDEDNLKAFFRDDEYYASRDYNLEDIEAPLLSFGNWSNLVIHLRGNIEGYMLAGSRHKFLRLGSGRHDLPFYSEAEVEVQKSFLDAFLKDDDYAGWTTGKQPKVTYQARKGPFDYKSIESASGAIYSWKHAPEWPLPNTQYTKYYLTPDLKWTTEKFKTDVHTRLSYPALTTLANPFYHRFTTAPFEKETEITGHIVAHVNLSVTRLPGGKTPKDIDVFFLVRQWDANGVERTFTGTIGDAAAVTRGCQRVSLRKVNKEHPHHREYRPHRDYFSTDVLPVIPGEIYPVDVEIWPTNVVLLPGETLSIEISGGDTPGIGPFVHEGGERNEERLAGTNHLHWGPAYSNYITLPIIPN</sequence>
<dbReference type="InterPro" id="IPR000383">
    <property type="entry name" value="Xaa-Pro-like_dom"/>
</dbReference>
<dbReference type="Proteomes" id="UP000016935">
    <property type="component" value="Unassembled WGS sequence"/>
</dbReference>
<dbReference type="InterPro" id="IPR029058">
    <property type="entry name" value="AB_hydrolase_fold"/>
</dbReference>
<dbReference type="SMART" id="SM00939">
    <property type="entry name" value="PepX_C"/>
    <property type="match status" value="1"/>
</dbReference>
<evidence type="ECO:0000313" key="4">
    <source>
        <dbReference type="Proteomes" id="UP000016935"/>
    </source>
</evidence>
<organism evidence="3 4">
    <name type="scientific">Exserohilum turcicum (strain 28A)</name>
    <name type="common">Northern leaf blight fungus</name>
    <name type="synonym">Setosphaeria turcica</name>
    <dbReference type="NCBI Taxonomy" id="671987"/>
    <lineage>
        <taxon>Eukaryota</taxon>
        <taxon>Fungi</taxon>
        <taxon>Dikarya</taxon>
        <taxon>Ascomycota</taxon>
        <taxon>Pezizomycotina</taxon>
        <taxon>Dothideomycetes</taxon>
        <taxon>Pleosporomycetidae</taxon>
        <taxon>Pleosporales</taxon>
        <taxon>Pleosporineae</taxon>
        <taxon>Pleosporaceae</taxon>
        <taxon>Exserohilum</taxon>
    </lineage>
</organism>